<dbReference type="PRINTS" id="PR00723">
    <property type="entry name" value="SUBTILISIN"/>
</dbReference>
<dbReference type="GO" id="GO:0004252">
    <property type="term" value="F:serine-type endopeptidase activity"/>
    <property type="evidence" value="ECO:0007669"/>
    <property type="project" value="UniProtKB-UniRule"/>
</dbReference>
<evidence type="ECO:0000256" key="4">
    <source>
        <dbReference type="ARBA" id="ARBA00022825"/>
    </source>
</evidence>
<dbReference type="CDD" id="cd04077">
    <property type="entry name" value="Peptidases_S8_PCSK9_ProteinaseK_like"/>
    <property type="match status" value="1"/>
</dbReference>
<evidence type="ECO:0000256" key="2">
    <source>
        <dbReference type="ARBA" id="ARBA00022670"/>
    </source>
</evidence>
<evidence type="ECO:0000256" key="6">
    <source>
        <dbReference type="RuleBase" id="RU003355"/>
    </source>
</evidence>
<evidence type="ECO:0000256" key="5">
    <source>
        <dbReference type="PROSITE-ProRule" id="PRU01240"/>
    </source>
</evidence>
<dbReference type="Proteomes" id="UP000603453">
    <property type="component" value="Unassembled WGS sequence"/>
</dbReference>
<proteinExistence type="inferred from homology"/>
<comment type="caution">
    <text evidence="9">The sequence shown here is derived from an EMBL/GenBank/DDBJ whole genome shotgun (WGS) entry which is preliminary data.</text>
</comment>
<keyword evidence="2 5" id="KW-0645">Protease</keyword>
<dbReference type="PANTHER" id="PTHR43806:SF66">
    <property type="entry name" value="SERIN ENDOPEPTIDASE"/>
    <property type="match status" value="1"/>
</dbReference>
<dbReference type="OrthoDB" id="206201at2759"/>
<keyword evidence="3 5" id="KW-0378">Hydrolase</keyword>
<accession>A0A8H7QKA3</accession>
<dbReference type="AlphaFoldDB" id="A0A8H7QKA3"/>
<sequence>MVAKTFILFAISCVTAVASASDIFSTLDTTLKQGNGNFIIQLSDATCIKDFVPKFIDNALDVYTQTAGAGQVAKRNNNKIVRRDTDAEQVHVFDAYDFGSQFKAITVKFEDLDLVKALLETFDTEIIKIIPDMDIKFDLPTPGVRGSNKFHAKRSTAQRAGNFHYDSYKHDANCPHAHDDEEIVEKRAVSVPSNATASATYVSQTGAQWNLARISERSLDLTKPYIYDSTAGAGAYVYIVDDGLNTAHNEFEGRATWGFSAYTGLTKLGTGHGTHVGGIVGGKTYGVAKKTNLIGVKVLDDTGSGAISAILAGLQFVTDDAKKHVGKNIINMSLGLDTNGATNPTYDAFNTAITAVVNGGVPLFAAAGNSNLATCQALPAGNPNVFAVAATDKTDTQASYSNWGSCTQIYAPGSSILSSYISGVSSTATLSGTSMASPHVAGVAALLINSLTNPTSAQVYAKVSSVATSGKVKSVTSGTPNVLLFNGQTQTTN</sequence>
<evidence type="ECO:0000313" key="10">
    <source>
        <dbReference type="Proteomes" id="UP000603453"/>
    </source>
</evidence>
<dbReference type="PROSITE" id="PS51892">
    <property type="entry name" value="SUBTILASE"/>
    <property type="match status" value="1"/>
</dbReference>
<feature type="active site" description="Charge relay system" evidence="5">
    <location>
        <position position="434"/>
    </location>
</feature>
<evidence type="ECO:0000313" key="9">
    <source>
        <dbReference type="EMBL" id="KAG2194051.1"/>
    </source>
</evidence>
<dbReference type="PROSITE" id="PS00137">
    <property type="entry name" value="SUBTILASE_HIS"/>
    <property type="match status" value="1"/>
</dbReference>
<feature type="signal peptide" evidence="7">
    <location>
        <begin position="1"/>
        <end position="20"/>
    </location>
</feature>
<feature type="active site" description="Charge relay system" evidence="5">
    <location>
        <position position="272"/>
    </location>
</feature>
<reference evidence="9" key="1">
    <citation type="submission" date="2020-12" db="EMBL/GenBank/DDBJ databases">
        <title>Metabolic potential, ecology and presence of endohyphal bacteria is reflected in genomic diversity of Mucoromycotina.</title>
        <authorList>
            <person name="Muszewska A."/>
            <person name="Okrasinska A."/>
            <person name="Steczkiewicz K."/>
            <person name="Drgas O."/>
            <person name="Orlowska M."/>
            <person name="Perlinska-Lenart U."/>
            <person name="Aleksandrzak-Piekarczyk T."/>
            <person name="Szatraj K."/>
            <person name="Zielenkiewicz U."/>
            <person name="Pilsyk S."/>
            <person name="Malc E."/>
            <person name="Mieczkowski P."/>
            <person name="Kruszewska J.S."/>
            <person name="Biernat P."/>
            <person name="Pawlowska J."/>
        </authorList>
    </citation>
    <scope>NUCLEOTIDE SEQUENCE</scope>
    <source>
        <strain evidence="9">WA0000017839</strain>
    </source>
</reference>
<dbReference type="InterPro" id="IPR036852">
    <property type="entry name" value="Peptidase_S8/S53_dom_sf"/>
</dbReference>
<dbReference type="Gene3D" id="3.40.50.200">
    <property type="entry name" value="Peptidase S8/S53 domain"/>
    <property type="match status" value="1"/>
</dbReference>
<feature type="domain" description="Peptidase S8/S53" evidence="8">
    <location>
        <begin position="232"/>
        <end position="468"/>
    </location>
</feature>
<dbReference type="InterPro" id="IPR050131">
    <property type="entry name" value="Peptidase_S8_subtilisin-like"/>
</dbReference>
<evidence type="ECO:0000256" key="3">
    <source>
        <dbReference type="ARBA" id="ARBA00022801"/>
    </source>
</evidence>
<dbReference type="PROSITE" id="PS00138">
    <property type="entry name" value="SUBTILASE_SER"/>
    <property type="match status" value="1"/>
</dbReference>
<feature type="active site" description="Charge relay system" evidence="5">
    <location>
        <position position="241"/>
    </location>
</feature>
<keyword evidence="7" id="KW-0732">Signal</keyword>
<dbReference type="InterPro" id="IPR022398">
    <property type="entry name" value="Peptidase_S8_His-AS"/>
</dbReference>
<gene>
    <name evidence="9" type="ORF">INT47_008135</name>
</gene>
<dbReference type="InterPro" id="IPR000209">
    <property type="entry name" value="Peptidase_S8/S53_dom"/>
</dbReference>
<evidence type="ECO:0000256" key="7">
    <source>
        <dbReference type="SAM" id="SignalP"/>
    </source>
</evidence>
<dbReference type="InterPro" id="IPR034193">
    <property type="entry name" value="PCSK9_ProteinaseK-like"/>
</dbReference>
<dbReference type="PANTHER" id="PTHR43806">
    <property type="entry name" value="PEPTIDASE S8"/>
    <property type="match status" value="1"/>
</dbReference>
<dbReference type="InterPro" id="IPR023827">
    <property type="entry name" value="Peptidase_S8_Asp-AS"/>
</dbReference>
<organism evidence="9 10">
    <name type="scientific">Mucor saturninus</name>
    <dbReference type="NCBI Taxonomy" id="64648"/>
    <lineage>
        <taxon>Eukaryota</taxon>
        <taxon>Fungi</taxon>
        <taxon>Fungi incertae sedis</taxon>
        <taxon>Mucoromycota</taxon>
        <taxon>Mucoromycotina</taxon>
        <taxon>Mucoromycetes</taxon>
        <taxon>Mucorales</taxon>
        <taxon>Mucorineae</taxon>
        <taxon>Mucoraceae</taxon>
        <taxon>Mucor</taxon>
    </lineage>
</organism>
<dbReference type="EMBL" id="JAEPRD010000207">
    <property type="protein sequence ID" value="KAG2194051.1"/>
    <property type="molecule type" value="Genomic_DNA"/>
</dbReference>
<dbReference type="FunFam" id="3.40.50.200:FF:000014">
    <property type="entry name" value="Proteinase K"/>
    <property type="match status" value="1"/>
</dbReference>
<evidence type="ECO:0000256" key="1">
    <source>
        <dbReference type="ARBA" id="ARBA00011073"/>
    </source>
</evidence>
<keyword evidence="10" id="KW-1185">Reference proteome</keyword>
<comment type="similarity">
    <text evidence="1 5 6">Belongs to the peptidase S8 family.</text>
</comment>
<protein>
    <recommendedName>
        <fullName evidence="8">Peptidase S8/S53 domain-containing protein</fullName>
    </recommendedName>
</protein>
<dbReference type="InterPro" id="IPR015500">
    <property type="entry name" value="Peptidase_S8_subtilisin-rel"/>
</dbReference>
<dbReference type="PROSITE" id="PS00136">
    <property type="entry name" value="SUBTILASE_ASP"/>
    <property type="match status" value="1"/>
</dbReference>
<evidence type="ECO:0000259" key="8">
    <source>
        <dbReference type="Pfam" id="PF00082"/>
    </source>
</evidence>
<dbReference type="GO" id="GO:0005615">
    <property type="term" value="C:extracellular space"/>
    <property type="evidence" value="ECO:0007669"/>
    <property type="project" value="TreeGrafter"/>
</dbReference>
<dbReference type="GO" id="GO:0006508">
    <property type="term" value="P:proteolysis"/>
    <property type="evidence" value="ECO:0007669"/>
    <property type="project" value="UniProtKB-KW"/>
</dbReference>
<feature type="chain" id="PRO_5034593227" description="Peptidase S8/S53 domain-containing protein" evidence="7">
    <location>
        <begin position="21"/>
        <end position="493"/>
    </location>
</feature>
<keyword evidence="4 5" id="KW-0720">Serine protease</keyword>
<dbReference type="Pfam" id="PF00082">
    <property type="entry name" value="Peptidase_S8"/>
    <property type="match status" value="1"/>
</dbReference>
<name>A0A8H7QKA3_9FUNG</name>
<dbReference type="InterPro" id="IPR023828">
    <property type="entry name" value="Peptidase_S8_Ser-AS"/>
</dbReference>
<dbReference type="SUPFAM" id="SSF52743">
    <property type="entry name" value="Subtilisin-like"/>
    <property type="match status" value="1"/>
</dbReference>